<dbReference type="Proteomes" id="UP001589718">
    <property type="component" value="Unassembled WGS sequence"/>
</dbReference>
<reference evidence="6 7" key="1">
    <citation type="submission" date="2024-09" db="EMBL/GenBank/DDBJ databases">
        <authorList>
            <person name="Sun Q."/>
            <person name="Mori K."/>
        </authorList>
    </citation>
    <scope>NUCLEOTIDE SEQUENCE [LARGE SCALE GENOMIC DNA]</scope>
    <source>
        <strain evidence="6 7">JCM 4362</strain>
    </source>
</reference>
<evidence type="ECO:0000259" key="5">
    <source>
        <dbReference type="PROSITE" id="PS51462"/>
    </source>
</evidence>
<evidence type="ECO:0000256" key="4">
    <source>
        <dbReference type="RuleBase" id="RU003476"/>
    </source>
</evidence>
<dbReference type="PRINTS" id="PR00502">
    <property type="entry name" value="NUDIXFAMILY"/>
</dbReference>
<accession>A0ABV5P5C8</accession>
<gene>
    <name evidence="6" type="ORF">ACFFTU_00295</name>
</gene>
<proteinExistence type="inferred from homology"/>
<evidence type="ECO:0000256" key="3">
    <source>
        <dbReference type="ARBA" id="ARBA00022801"/>
    </source>
</evidence>
<evidence type="ECO:0000313" key="6">
    <source>
        <dbReference type="EMBL" id="MFB9518407.1"/>
    </source>
</evidence>
<name>A0ABV5P5C8_STRCM</name>
<evidence type="ECO:0000313" key="7">
    <source>
        <dbReference type="Proteomes" id="UP001589718"/>
    </source>
</evidence>
<dbReference type="InterPro" id="IPR020084">
    <property type="entry name" value="NUDIX_hydrolase_CS"/>
</dbReference>
<dbReference type="Pfam" id="PF00293">
    <property type="entry name" value="NUDIX"/>
    <property type="match status" value="1"/>
</dbReference>
<dbReference type="PROSITE" id="PS51462">
    <property type="entry name" value="NUDIX"/>
    <property type="match status" value="1"/>
</dbReference>
<comment type="caution">
    <text evidence="6">The sequence shown here is derived from an EMBL/GenBank/DDBJ whole genome shotgun (WGS) entry which is preliminary data.</text>
</comment>
<comment type="similarity">
    <text evidence="2 4">Belongs to the Nudix hydrolase family.</text>
</comment>
<evidence type="ECO:0000256" key="2">
    <source>
        <dbReference type="ARBA" id="ARBA00005582"/>
    </source>
</evidence>
<dbReference type="Gene3D" id="3.90.79.10">
    <property type="entry name" value="Nucleoside Triphosphate Pyrophosphohydrolase"/>
    <property type="match status" value="1"/>
</dbReference>
<dbReference type="PANTHER" id="PTHR43046">
    <property type="entry name" value="GDP-MANNOSE MANNOSYL HYDROLASE"/>
    <property type="match status" value="1"/>
</dbReference>
<dbReference type="InterPro" id="IPR015797">
    <property type="entry name" value="NUDIX_hydrolase-like_dom_sf"/>
</dbReference>
<sequence length="146" mass="16391">MTTKYSIECWILAPDQRILLLQVPARPGKHEAFWQPVTGGIEVGESSQEAVLREISEETGLRLAPDDVLEIATGLDVVISPDLTVSKTLYLARTPIPDIVTNPDEHQDHRWTEPERVPEALHWDSNRETWVMIQKHLAPTGTDHGA</sequence>
<comment type="cofactor">
    <cofactor evidence="1">
        <name>Mg(2+)</name>
        <dbReference type="ChEBI" id="CHEBI:18420"/>
    </cofactor>
</comment>
<dbReference type="PANTHER" id="PTHR43046:SF14">
    <property type="entry name" value="MUTT_NUDIX FAMILY PROTEIN"/>
    <property type="match status" value="1"/>
</dbReference>
<feature type="domain" description="Nudix hydrolase" evidence="5">
    <location>
        <begin position="2"/>
        <end position="137"/>
    </location>
</feature>
<dbReference type="EMBL" id="JBHMCR010000001">
    <property type="protein sequence ID" value="MFB9518407.1"/>
    <property type="molecule type" value="Genomic_DNA"/>
</dbReference>
<evidence type="ECO:0000256" key="1">
    <source>
        <dbReference type="ARBA" id="ARBA00001946"/>
    </source>
</evidence>
<keyword evidence="7" id="KW-1185">Reference proteome</keyword>
<dbReference type="InterPro" id="IPR000086">
    <property type="entry name" value="NUDIX_hydrolase_dom"/>
</dbReference>
<protein>
    <submittedName>
        <fullName evidence="6">NUDIX domain-containing protein</fullName>
    </submittedName>
</protein>
<dbReference type="PROSITE" id="PS00893">
    <property type="entry name" value="NUDIX_BOX"/>
    <property type="match status" value="1"/>
</dbReference>
<keyword evidence="3 4" id="KW-0378">Hydrolase</keyword>
<dbReference type="InterPro" id="IPR020476">
    <property type="entry name" value="Nudix_hydrolase"/>
</dbReference>
<dbReference type="SUPFAM" id="SSF55811">
    <property type="entry name" value="Nudix"/>
    <property type="match status" value="1"/>
</dbReference>
<dbReference type="RefSeq" id="WP_345227945.1">
    <property type="nucleotide sequence ID" value="NZ_BAAAXE010000014.1"/>
</dbReference>
<organism evidence="6 7">
    <name type="scientific">Streptomyces cremeus</name>
    <dbReference type="NCBI Taxonomy" id="66881"/>
    <lineage>
        <taxon>Bacteria</taxon>
        <taxon>Bacillati</taxon>
        <taxon>Actinomycetota</taxon>
        <taxon>Actinomycetes</taxon>
        <taxon>Kitasatosporales</taxon>
        <taxon>Streptomycetaceae</taxon>
        <taxon>Streptomyces</taxon>
    </lineage>
</organism>